<proteinExistence type="predicted"/>
<dbReference type="AlphaFoldDB" id="A0A6S7HAC0"/>
<name>A0A6S7HAC0_PARCT</name>
<dbReference type="EMBL" id="CACRXK020004201">
    <property type="protein sequence ID" value="CAB4001894.1"/>
    <property type="molecule type" value="Genomic_DNA"/>
</dbReference>
<dbReference type="Proteomes" id="UP001152795">
    <property type="component" value="Unassembled WGS sequence"/>
</dbReference>
<sequence length="229" mass="26784">MALSSKLSPDGEQHILNKSVDGYCTETQTIYQFHECFVHGCKECYDGDAINMVVNESFYTLRERTRRTTCLFESQGYTVIEKWECDFIQENKITQTLLKVLRQRDFFINVNLNPRDALFGGKTSPAILFYESVVKKCVMWILLPFTPMFRKKNVYPIKHPDIIRGITNCRDVEIKNVFGIIKCKILPPKQLLFPVLPYRTDKLTFPLCRTCVQELCTLCRHTDEERALY</sequence>
<feature type="non-terminal residue" evidence="1">
    <location>
        <position position="229"/>
    </location>
</feature>
<dbReference type="OrthoDB" id="10053808at2759"/>
<evidence type="ECO:0000313" key="1">
    <source>
        <dbReference type="EMBL" id="CAB4001894.1"/>
    </source>
</evidence>
<dbReference type="Gene3D" id="3.40.960.10">
    <property type="entry name" value="VSR Endonuclease"/>
    <property type="match status" value="1"/>
</dbReference>
<dbReference type="PANTHER" id="PTHR33568:SF3">
    <property type="entry name" value="DNA-DIRECTED DNA POLYMERASE"/>
    <property type="match status" value="1"/>
</dbReference>
<keyword evidence="2" id="KW-1185">Reference proteome</keyword>
<accession>A0A6S7HAC0</accession>
<gene>
    <name evidence="1" type="ORF">PACLA_8A032696</name>
</gene>
<organism evidence="1 2">
    <name type="scientific">Paramuricea clavata</name>
    <name type="common">Red gorgonian</name>
    <name type="synonym">Violescent sea-whip</name>
    <dbReference type="NCBI Taxonomy" id="317549"/>
    <lineage>
        <taxon>Eukaryota</taxon>
        <taxon>Metazoa</taxon>
        <taxon>Cnidaria</taxon>
        <taxon>Anthozoa</taxon>
        <taxon>Octocorallia</taxon>
        <taxon>Malacalcyonacea</taxon>
        <taxon>Plexauridae</taxon>
        <taxon>Paramuricea</taxon>
    </lineage>
</organism>
<dbReference type="PANTHER" id="PTHR33568">
    <property type="entry name" value="DNA POLYMERASE"/>
    <property type="match status" value="1"/>
</dbReference>
<protein>
    <submittedName>
        <fullName evidence="1">DNA polymerase</fullName>
    </submittedName>
</protein>
<reference evidence="1" key="1">
    <citation type="submission" date="2020-04" db="EMBL/GenBank/DDBJ databases">
        <authorList>
            <person name="Alioto T."/>
            <person name="Alioto T."/>
            <person name="Gomez Garrido J."/>
        </authorList>
    </citation>
    <scope>NUCLEOTIDE SEQUENCE</scope>
    <source>
        <strain evidence="1">A484AB</strain>
    </source>
</reference>
<evidence type="ECO:0000313" key="2">
    <source>
        <dbReference type="Proteomes" id="UP001152795"/>
    </source>
</evidence>
<comment type="caution">
    <text evidence="1">The sequence shown here is derived from an EMBL/GenBank/DDBJ whole genome shotgun (WGS) entry which is preliminary data.</text>
</comment>